<protein>
    <submittedName>
        <fullName evidence="1">Uncharacterized protein</fullName>
    </submittedName>
</protein>
<dbReference type="Proteomes" id="UP000485058">
    <property type="component" value="Unassembled WGS sequence"/>
</dbReference>
<dbReference type="AlphaFoldDB" id="A0A6A0AM49"/>
<gene>
    <name evidence="1" type="ORF">HaLaN_33049</name>
</gene>
<accession>A0A6A0AM49</accession>
<dbReference type="EMBL" id="BLLF01009196">
    <property type="protein sequence ID" value="GFH33648.1"/>
    <property type="molecule type" value="Genomic_DNA"/>
</dbReference>
<reference evidence="1 2" key="1">
    <citation type="submission" date="2020-02" db="EMBL/GenBank/DDBJ databases">
        <title>Draft genome sequence of Haematococcus lacustris strain NIES-144.</title>
        <authorList>
            <person name="Morimoto D."/>
            <person name="Nakagawa S."/>
            <person name="Yoshida T."/>
            <person name="Sawayama S."/>
        </authorList>
    </citation>
    <scope>NUCLEOTIDE SEQUENCE [LARGE SCALE GENOMIC DNA]</scope>
    <source>
        <strain evidence="1 2">NIES-144</strain>
    </source>
</reference>
<proteinExistence type="predicted"/>
<feature type="non-terminal residue" evidence="1">
    <location>
        <position position="1"/>
    </location>
</feature>
<keyword evidence="2" id="KW-1185">Reference proteome</keyword>
<organism evidence="1 2">
    <name type="scientific">Haematococcus lacustris</name>
    <name type="common">Green alga</name>
    <name type="synonym">Haematococcus pluvialis</name>
    <dbReference type="NCBI Taxonomy" id="44745"/>
    <lineage>
        <taxon>Eukaryota</taxon>
        <taxon>Viridiplantae</taxon>
        <taxon>Chlorophyta</taxon>
        <taxon>core chlorophytes</taxon>
        <taxon>Chlorophyceae</taxon>
        <taxon>CS clade</taxon>
        <taxon>Chlamydomonadales</taxon>
        <taxon>Haematococcaceae</taxon>
        <taxon>Haematococcus</taxon>
    </lineage>
</organism>
<feature type="non-terminal residue" evidence="1">
    <location>
        <position position="52"/>
    </location>
</feature>
<comment type="caution">
    <text evidence="1">The sequence shown here is derived from an EMBL/GenBank/DDBJ whole genome shotgun (WGS) entry which is preliminary data.</text>
</comment>
<evidence type="ECO:0000313" key="1">
    <source>
        <dbReference type="EMBL" id="GFH33648.1"/>
    </source>
</evidence>
<sequence>MFASLAVKLDYMKRGCQAVYAYHKALSPEDKATAQAWARDAESKLQKAIKER</sequence>
<evidence type="ECO:0000313" key="2">
    <source>
        <dbReference type="Proteomes" id="UP000485058"/>
    </source>
</evidence>
<name>A0A6A0AM49_HAELA</name>